<dbReference type="InterPro" id="IPR041658">
    <property type="entry name" value="AAA_lid_11"/>
</dbReference>
<dbReference type="FunFam" id="3.40.50.300:FF:000996">
    <property type="entry name" value="Cytoplasmic dynein heavy chain"/>
    <property type="match status" value="1"/>
</dbReference>
<comment type="similarity">
    <text evidence="2">Belongs to the dynein heavy chain family.</text>
</comment>
<dbReference type="GO" id="GO:0005816">
    <property type="term" value="C:spindle pole body"/>
    <property type="evidence" value="ECO:0007669"/>
    <property type="project" value="UniProtKB-ARBA"/>
</dbReference>
<gene>
    <name evidence="19" type="ORF">PMKS-001116</name>
</gene>
<comment type="caution">
    <text evidence="19">The sequence shown here is derived from an EMBL/GenBank/DDBJ whole genome shotgun (WGS) entry which is preliminary data.</text>
</comment>
<feature type="domain" description="AAA+ ATPase" evidence="18">
    <location>
        <begin position="2468"/>
        <end position="2621"/>
    </location>
</feature>
<dbReference type="Pfam" id="PF08393">
    <property type="entry name" value="DHC_N2"/>
    <property type="match status" value="1"/>
</dbReference>
<dbReference type="FunFam" id="1.20.920.20:FF:000002">
    <property type="entry name" value="Cytoplasmic dynein 1 heavy chain"/>
    <property type="match status" value="1"/>
</dbReference>
<evidence type="ECO:0000256" key="16">
    <source>
        <dbReference type="ARBA" id="ARBA00053342"/>
    </source>
</evidence>
<dbReference type="Gene3D" id="1.10.8.710">
    <property type="match status" value="1"/>
</dbReference>
<dbReference type="GO" id="GO:1902850">
    <property type="term" value="P:microtubule cytoskeleton organization involved in mitosis"/>
    <property type="evidence" value="ECO:0007669"/>
    <property type="project" value="UniProtKB-ARBA"/>
</dbReference>
<dbReference type="Gene3D" id="1.20.140.100">
    <property type="entry name" value="Dynein heavy chain, N-terminal domain 2"/>
    <property type="match status" value="1"/>
</dbReference>
<keyword evidence="13" id="KW-0505">Motor protein</keyword>
<keyword evidence="14" id="KW-0206">Cytoskeleton</keyword>
<evidence type="ECO:0000256" key="4">
    <source>
        <dbReference type="ARBA" id="ARBA00022197"/>
    </source>
</evidence>
<dbReference type="CDD" id="cd00009">
    <property type="entry name" value="AAA"/>
    <property type="match status" value="2"/>
</dbReference>
<evidence type="ECO:0000313" key="19">
    <source>
        <dbReference type="EMBL" id="GAV27648.1"/>
    </source>
</evidence>
<dbReference type="InterPro" id="IPR027417">
    <property type="entry name" value="P-loop_NTPase"/>
</dbReference>
<dbReference type="InterPro" id="IPR042222">
    <property type="entry name" value="Dynein_2_N"/>
</dbReference>
<dbReference type="SUPFAM" id="SSF90257">
    <property type="entry name" value="Myosin rod fragments"/>
    <property type="match status" value="1"/>
</dbReference>
<protein>
    <recommendedName>
        <fullName evidence="4">Dynein heavy chain, cytoplasmic</fullName>
    </recommendedName>
    <alternativeName>
        <fullName evidence="15">Dynein heavy chain, cytosolic</fullName>
    </alternativeName>
</protein>
<dbReference type="InterPro" id="IPR024317">
    <property type="entry name" value="Dynein_heavy_chain_D4_dom"/>
</dbReference>
<keyword evidence="5" id="KW-0415">Karyogamy</keyword>
<keyword evidence="8" id="KW-0677">Repeat</keyword>
<dbReference type="SUPFAM" id="SSF52540">
    <property type="entry name" value="P-loop containing nucleoside triphosphate hydrolases"/>
    <property type="match status" value="4"/>
</dbReference>
<dbReference type="Pfam" id="PF18198">
    <property type="entry name" value="AAA_lid_11"/>
    <property type="match status" value="1"/>
</dbReference>
<reference evidence="19 20" key="1">
    <citation type="submission" date="2016-08" db="EMBL/GenBank/DDBJ databases">
        <title>Whole genome shotgun sequence of Pichia membranifaciens KS47-1.</title>
        <authorList>
            <person name="Konishi M."/>
            <person name="Ishida M."/>
            <person name="Arakawa T."/>
            <person name="Kato Y."/>
            <person name="Horiuchi J."/>
        </authorList>
    </citation>
    <scope>NUCLEOTIDE SEQUENCE [LARGE SCALE GENOMIC DNA]</scope>
    <source>
        <strain evidence="19 20">KS47-1</strain>
    </source>
</reference>
<evidence type="ECO:0000256" key="9">
    <source>
        <dbReference type="ARBA" id="ARBA00022741"/>
    </source>
</evidence>
<dbReference type="GO" id="GO:0005868">
    <property type="term" value="C:cytoplasmic dynein complex"/>
    <property type="evidence" value="ECO:0007669"/>
    <property type="project" value="UniProtKB-ARBA"/>
</dbReference>
<dbReference type="GO" id="GO:0008569">
    <property type="term" value="F:minus-end-directed microtubule motor activity"/>
    <property type="evidence" value="ECO:0007669"/>
    <property type="project" value="InterPro"/>
</dbReference>
<feature type="coiled-coil region" evidence="17">
    <location>
        <begin position="3137"/>
        <end position="3164"/>
    </location>
</feature>
<dbReference type="GO" id="GO:0045505">
    <property type="term" value="F:dynein intermediate chain binding"/>
    <property type="evidence" value="ECO:0007669"/>
    <property type="project" value="InterPro"/>
</dbReference>
<keyword evidence="7" id="KW-0493">Microtubule</keyword>
<evidence type="ECO:0000256" key="10">
    <source>
        <dbReference type="ARBA" id="ARBA00022840"/>
    </source>
</evidence>
<evidence type="ECO:0000256" key="13">
    <source>
        <dbReference type="ARBA" id="ARBA00023175"/>
    </source>
</evidence>
<dbReference type="Gene3D" id="3.20.180.20">
    <property type="entry name" value="Dynein heavy chain, N-terminal domain 2"/>
    <property type="match status" value="1"/>
</dbReference>
<feature type="coiled-coil region" evidence="17">
    <location>
        <begin position="3272"/>
        <end position="3362"/>
    </location>
</feature>
<evidence type="ECO:0000256" key="17">
    <source>
        <dbReference type="SAM" id="Coils"/>
    </source>
</evidence>
<dbReference type="Gene3D" id="1.20.58.1120">
    <property type="match status" value="1"/>
</dbReference>
<dbReference type="Pfam" id="PF12775">
    <property type="entry name" value="AAA_7"/>
    <property type="match status" value="1"/>
</dbReference>
<evidence type="ECO:0000256" key="2">
    <source>
        <dbReference type="ARBA" id="ARBA00008887"/>
    </source>
</evidence>
<dbReference type="GO" id="GO:0000235">
    <property type="term" value="C:astral microtubule"/>
    <property type="evidence" value="ECO:0007669"/>
    <property type="project" value="UniProtKB-ARBA"/>
</dbReference>
<dbReference type="Gene3D" id="1.10.8.720">
    <property type="entry name" value="Region D6 of dynein motor"/>
    <property type="match status" value="1"/>
</dbReference>
<evidence type="ECO:0000313" key="20">
    <source>
        <dbReference type="Proteomes" id="UP000186136"/>
    </source>
</evidence>
<dbReference type="PANTHER" id="PTHR45703:SF36">
    <property type="entry name" value="DYNEIN HEAVY CHAIN, CYTOPLASMIC"/>
    <property type="match status" value="1"/>
</dbReference>
<dbReference type="InterPro" id="IPR054354">
    <property type="entry name" value="DYNC2H1-like_lid"/>
</dbReference>
<dbReference type="Pfam" id="PF22597">
    <property type="entry name" value="DYN_lid"/>
    <property type="match status" value="1"/>
</dbReference>
<evidence type="ECO:0000256" key="7">
    <source>
        <dbReference type="ARBA" id="ARBA00022701"/>
    </source>
</evidence>
<dbReference type="FunFam" id="3.20.180.20:FF:000002">
    <property type="entry name" value="Cytoplasmic dynein heavy chain 1"/>
    <property type="match status" value="1"/>
</dbReference>
<evidence type="ECO:0000256" key="6">
    <source>
        <dbReference type="ARBA" id="ARBA00022490"/>
    </source>
</evidence>
<dbReference type="Pfam" id="PF08385">
    <property type="entry name" value="DHC_N1"/>
    <property type="match status" value="1"/>
</dbReference>
<dbReference type="Pfam" id="PF12780">
    <property type="entry name" value="AAA_8"/>
    <property type="match status" value="1"/>
</dbReference>
<dbReference type="InterPro" id="IPR042219">
    <property type="entry name" value="AAA_lid_11_sf"/>
</dbReference>
<feature type="domain" description="AAA+ ATPase" evidence="18">
    <location>
        <begin position="1823"/>
        <end position="1962"/>
    </location>
</feature>
<dbReference type="Pfam" id="PF12781">
    <property type="entry name" value="AAA_9"/>
    <property type="match status" value="1"/>
</dbReference>
<dbReference type="Gene3D" id="1.10.472.130">
    <property type="match status" value="1"/>
</dbReference>
<comment type="subcellular location">
    <subcellularLocation>
        <location evidence="1">Cytoplasm</location>
        <location evidence="1">Cytoskeleton</location>
    </subcellularLocation>
</comment>
<dbReference type="Pfam" id="PF03028">
    <property type="entry name" value="Dynein_heavy"/>
    <property type="match status" value="1"/>
</dbReference>
<keyword evidence="12 17" id="KW-0175">Coiled coil</keyword>
<dbReference type="PANTHER" id="PTHR45703">
    <property type="entry name" value="DYNEIN HEAVY CHAIN"/>
    <property type="match status" value="1"/>
</dbReference>
<dbReference type="OrthoDB" id="447173at2759"/>
<comment type="function">
    <text evidence="16">Cytoplasmic dynein acts as a motor for the intracellular retrograde motility of vesicles and organelles along microtubules. Dynein has ATPase activity; the force-producing power stroke is thought to occur on release of ADP. Required to maintain uniform nuclear distribution in hyphae. May play an important role in the proper orientation of the mitotic spindle into the budding daughter cell yeast. Probably required for normal progression of the cell cycle.</text>
</comment>
<evidence type="ECO:0000256" key="1">
    <source>
        <dbReference type="ARBA" id="ARBA00004245"/>
    </source>
</evidence>
<keyword evidence="20" id="KW-1185">Reference proteome</keyword>
<dbReference type="GO" id="GO:0000070">
    <property type="term" value="P:mitotic sister chromatid segregation"/>
    <property type="evidence" value="ECO:0007669"/>
    <property type="project" value="UniProtKB-ARBA"/>
</dbReference>
<name>A0A1Q2YDR3_9ASCO</name>
<dbReference type="GO" id="GO:0051959">
    <property type="term" value="F:dynein light intermediate chain binding"/>
    <property type="evidence" value="ECO:0007669"/>
    <property type="project" value="InterPro"/>
</dbReference>
<evidence type="ECO:0000256" key="3">
    <source>
        <dbReference type="ARBA" id="ARBA00011655"/>
    </source>
</evidence>
<dbReference type="InterPro" id="IPR024743">
    <property type="entry name" value="Dynein_HC_stalk"/>
</dbReference>
<dbReference type="InterPro" id="IPR013594">
    <property type="entry name" value="Dynein_heavy_tail"/>
</dbReference>
<keyword evidence="11" id="KW-0243">Dynein</keyword>
<proteinExistence type="inferred from homology"/>
<dbReference type="InterPro" id="IPR035706">
    <property type="entry name" value="AAA_9"/>
</dbReference>
<dbReference type="Gene3D" id="1.10.287.2620">
    <property type="match status" value="1"/>
</dbReference>
<keyword evidence="10" id="KW-0067">ATP-binding</keyword>
<comment type="subunit">
    <text evidence="3">Consists of at least two heavy chains and a number of intermediate and light chains.</text>
</comment>
<dbReference type="SMART" id="SM00382">
    <property type="entry name" value="AAA"/>
    <property type="match status" value="3"/>
</dbReference>
<dbReference type="GO" id="GO:0005524">
    <property type="term" value="F:ATP binding"/>
    <property type="evidence" value="ECO:0007669"/>
    <property type="project" value="UniProtKB-KW"/>
</dbReference>
<feature type="domain" description="AAA+ ATPase" evidence="18">
    <location>
        <begin position="2810"/>
        <end position="2974"/>
    </location>
</feature>
<evidence type="ECO:0000256" key="14">
    <source>
        <dbReference type="ARBA" id="ARBA00023212"/>
    </source>
</evidence>
<dbReference type="InterPro" id="IPR013602">
    <property type="entry name" value="Dynein_heavy_linker"/>
</dbReference>
<keyword evidence="6" id="KW-0963">Cytoplasm</keyword>
<dbReference type="InterPro" id="IPR035699">
    <property type="entry name" value="AAA_6"/>
</dbReference>
<dbReference type="InterPro" id="IPR043157">
    <property type="entry name" value="Dynein_AAA1S"/>
</dbReference>
<dbReference type="Pfam" id="PF12777">
    <property type="entry name" value="MT"/>
    <property type="match status" value="1"/>
</dbReference>
<feature type="coiled-coil region" evidence="17">
    <location>
        <begin position="3596"/>
        <end position="3623"/>
    </location>
</feature>
<evidence type="ECO:0000256" key="11">
    <source>
        <dbReference type="ARBA" id="ARBA00023017"/>
    </source>
</evidence>
<evidence type="ECO:0000256" key="12">
    <source>
        <dbReference type="ARBA" id="ARBA00023054"/>
    </source>
</evidence>
<evidence type="ECO:0000256" key="8">
    <source>
        <dbReference type="ARBA" id="ARBA00022737"/>
    </source>
</evidence>
<dbReference type="GO" id="GO:0000741">
    <property type="term" value="P:karyogamy"/>
    <property type="evidence" value="ECO:0007669"/>
    <property type="project" value="UniProtKB-KW"/>
</dbReference>
<dbReference type="Gene3D" id="1.20.920.20">
    <property type="match status" value="1"/>
</dbReference>
<dbReference type="Gene3D" id="6.10.140.1060">
    <property type="match status" value="1"/>
</dbReference>
<dbReference type="Pfam" id="PF12774">
    <property type="entry name" value="AAA_6"/>
    <property type="match status" value="1"/>
</dbReference>
<accession>A0A1Q2YDR3</accession>
<dbReference type="InterPro" id="IPR026983">
    <property type="entry name" value="DHC"/>
</dbReference>
<evidence type="ECO:0000259" key="18">
    <source>
        <dbReference type="SMART" id="SM00382"/>
    </source>
</evidence>
<dbReference type="EMBL" id="BDGI01000042">
    <property type="protein sequence ID" value="GAV27648.1"/>
    <property type="molecule type" value="Genomic_DNA"/>
</dbReference>
<evidence type="ECO:0000256" key="5">
    <source>
        <dbReference type="ARBA" id="ARBA00022459"/>
    </source>
</evidence>
<organism evidence="19 20">
    <name type="scientific">Pichia membranifaciens</name>
    <dbReference type="NCBI Taxonomy" id="4926"/>
    <lineage>
        <taxon>Eukaryota</taxon>
        <taxon>Fungi</taxon>
        <taxon>Dikarya</taxon>
        <taxon>Ascomycota</taxon>
        <taxon>Saccharomycotina</taxon>
        <taxon>Pichiomycetes</taxon>
        <taxon>Pichiales</taxon>
        <taxon>Pichiaceae</taxon>
        <taxon>Pichia</taxon>
    </lineage>
</organism>
<sequence length="4090" mass="469751">MDELVKILEEISSSIHHKTLLYQLDDLYNYVHQLESRVIYLIETNNEGTCPRLHYNLEKFGLDTNTYFVFHYSVVATLDENDDRILHSLYSTIAVIKRQAALDTSVSMKSQLIFLSFPASNALSNSEFYIENLKSMVKYGVGSYFNILDQKHQLDGFSLHAIGNTKLKIKNMLIDIQGLQQTIQPPDLLLDIPGPIQKWLQGKEGKETTQAIEESADLIEDVHFLNMVQSLVHTWVKKIQNIVQLDHNPLDGAVRDEITFWNEKESALNSIKTQLASPNISLVLNMLKISKRSHTAVALISSLSVKDSLKVATVNNNFLKNLNIDNVYSAETISSLQLAIGDVFENFKKIKIIRYPIEKAVVLLRLITKDFESALIDIVSKFNLFQVDVNEFDSIFQQIEAQLDFFDNNIRTVINLLRSMLRKQENIFIPIRIETPNFIKESIHEIKTIRSDHESFNISIMSLVDEFESTPDGQLPICQELYNESQVAYSSLSSLPLNKIFEKGGTFFNSHKTSYYQQISFVERKLVNVIKSLLTAVSDDPSALFVIFQKFQSLLSKPQIRLMLQQYHRILLQSTEKELDYLETQFLYQSQIKDILSLRHLPTFSAKMVWIKQALNSIARIFGHLELILTKQWSNYPEGKRFSTRISLLISEIDIDGLLDVWSNETTKRMNNSILKSHIFEETTLRNGNSQYLINMDYADLEIGQELKCLKLLGLKVPASIMTYSGKISSICKYASLFDELLRQFYDIHIKVAELGDLAILVNPAIEDITSNIQYLSSQTWLDVSKTEELLDTDSLENNRLVRSIYHFHTSVSSLSDDVYKLSKTKGEYYSHLQQIEQCVFKPWILSENIANFQKLIEKLFDKNSPNSFKFISFVNEKVKQILTKKCKLEMEKFYSQWTLKEAQLFHEVRTHKIVVHDFSISLSPEIQTSKQHFLEHLNSLILAVKTQTSLFVPTYDEESVNKKFKFDDYELQASYKKCFEIIQAKFNESEKLFGQWKSLQFLWDHEDLKFAFSSSQDLELWLQILTKFREMRKVFDTPESSRAFGLIKIDYQQAQNRIYSKFDSCQRSLLEFYGSVLKTQLQIEAKELRKVKVECESQIFDLSDPISIISVLSSLVTNKHYLNSKITVFNNLEKGQIMLKKYRYKFPSDWIFFNQISDDIEGLKALDLRNSDYLSSHSGIVQAVLKEEIQDILKITLATKTKWQKQKPNQNSSVQNAIMILQNFENSFRVLEKSYQRLHRACILIGLPIDIDLNREFEEIKHLQYIWSYIMKLYNALENIKTIEWVSCNVNKVKTTLEDSLSLSRTLPVDIRSYPAFENAQMKIKETLKTVPIIASLQNEAVKTSHWIEIFEHIKLKRSPEVFCLGDVLDLDLSKNEKYIKSIITKAESEKVLEVTISGIEQSWATYKFEAYKMRPHITLLSGWSGLLSSIEDDINMLESVKVSPYYSTFAHRVKNFESRLVLLSQIINIWHEAQKQWVYLLGIFENKQQIGKLIPRDLSKFENISFEFNHLTSNVLSISVALDITDIPDILKNIQRLFDSLSKIRISLVGYLEKQRELFPRFYFVGNDDLLELIGNSADSLVISKHIKKLFPGISFLNYDESLMLVTSIISAEGEEVILQNPVSLNSDGLIDWLAKLDSSIKLTLSGLLIALVEELDMLAYNLDLTKLLDLLNVYPSQIVTLAYQIYWTKSIQKALSLCQLSSSIDELKWLINGLTKLVTNDAPSLSRIKIENLIIELMHKQSVINSLIEENSATLDSFVLFSEQKFYLKNDATDKTRNVQIIHGNYVATYSYEYLGAVRKLAYTTLLTSTFTLLSEALDQNLGGLLLGPAGTGKTESVKALGHSLGRPVFVFCCDETFDVESVSRILMGISQVGGWGCFDEFNRLEENILSGISTKIEKIQNALSTSERKVEFLAKSFVVNKNTGVFITNNPSYEGRSSLPDNITSKFLSFSLMVPDSETIAKIILATKGFANAYVLAATLVRFFDNMSHCCSQQKHYDFGLRSLKSVIIHAGKMNRSVFSNNDYNSELQILQRSCYDIILPRLLPNDEQVFLTEIAKFDLPYEPSNDYEEFKTFLSEIAKEKGYAATESWLLKCMQIYEIQKLNHGFMLVGSSCSGKTVSFSCFLEALSRFTTVQNECYRIDAKVLNKHSIFGELDYATREWKDGIVTAILRKASNNNKINKRIWIIFDGDIDPIWVENLNSVLDDNRLLTLPNGERITLSENMRIVFETDNLKHATPATVSRCGIITFNKPYFGICDIFVKALVNFKNTRLRNDDAYNKNLMSHNLTTDDFRESLVNSLFDLVDNSSLQHVWKLSTTFSHVMHVSQQRAISSLVNFLKQTLKRLLHFVDTHPHFARNGFDDFFKIEILQILLWSFGSDLTYDDREAFARGLLEIPKFQHVMSVSDAKELLHAHVSLPGGSLENYNKELKEVDIQPDRILGPGNIIPTVDTCIYEKLIFSTLDQHEPLILCGPPGSGKTMLLLSSIRKSIGFELVGINFSKETTVDSVLKALEQSCEYKKNVNSITLGPKIPGKWIVLFCDELNLPKTDFYGTQEVIQLLRQLVTENGFWHPKNRIWVTIENIQFVGACNPTSTLGRNSMTDRFTNFCTTIMVDYPSLDSLGRIYGVYSKSILRTIPDLTKYADSFSESLVETYVRYQTHFKDSPRPHYLCSPRELTRWVKGVYTALKPLISCDLENLIRLWAYEALRLFSDRLVSVNEKSWFFETITDIAKSHFPHTNLSKALSQPILFSDWLSCEYQSVDKKQLEKFLKGRFNVFNEEESWVDIVLYEDLLDHILRIDRVLKNVQGHMILVGPSGSGKTTLAKFVSWMNGIRSVQLNISKHFSLKDFDEILKGLLFRAAVGGEKICFIIDESTILDDSFLEKMNTLLANAEVPGLFDGEEYENLISSCLSASRNEGLVLDSSEEIYQWFVQRIANNFHVIFTMSDNDERSPFISSSALFNRCVINWMGSWSKNSLETVSRELTKDIPLDNSEYKVKETNGNFTGMRNVVTSLLVLIHNNVGELSGSITPSHFLNFLKTFSSIYAQKESNLQEVNSHVNKGLTHLREAFLKVKRLGVIMAEKEEKLRMEDDKARKLLDRMIMDQNESERKQDMSMKMQQLFAEQEKEIIHRREIVMKELNEVQDLIEEAQKGVLDIKKQHLTELRSMHNPPETIKLVLESICIMLGYNVENWRDVQHVIRQDDFIANIINFKGDKQLTDEILLYMEKHYLSKANFNYESANRASKACGPLFMWIKAQVKFSAIVVKFSPLKNELEKLEEKLVDTKAKLIAINSLIKDLQDEVEKYKMQYSETIRVKENIRIEMEDVRQRLDRSVKLLSSLDSERQRWETNVSDYQQQKENMVGNTILVSAFTTYCGSLAPVFRAELLDAWKSLLIENHIEFNTKESQFLTTDILPADSIIKWQKYGLPNDEQFIDNTAILVSPFNNRFSFIIDPSELLVPFLIRLIEPKQLVITSFLDPNFTKKLENCAKFGGTILVCDGEYFDPVLNRLIARDVHVMGAGRTVVKIGDKDVDLSPGFQLYIHTRDSTLEISPFISSRMNILNYSFTSETMINEALNLTLQVRNPEVEAKRLLLTKKNTECKEQLKQYEKELLELLSSSEDNILDDDKLLSKLETLKQETKILEVQMAESTSMIHSYNAIRNEFRTLGDLYAKLATVFDKLVVVNKNYIYPTDELKKVLHESLKTNSSATVEKIISDFSQLTYRETSSSILEKDKGILKRLLDHFAGVAKYEDMSLGESIRKNQFILLRSTKGNDATIRIKEICSEENVELIKYAMGSSDDCDVANRMIMELKGSDTWLIIENIEMSGEFLKLINETISILKNDDMTAGVKFKLILTSKIESQLPPLLLKSSKQIVIENEQGLKNNMIDQLLGDTSSLSLRKLNSIKPKELKKLYFVLVWFFSLLLSRLRFSKGGFTKRYEISQSDLRNAEKFISKFIGAKYKTKETEFEVGAEMQKTIGRMISSLIFGGKFDDSSDLQTLQRCGFALFRSGMLDSHFNILEFGGSEKLFAPEGYNTMVYVEWIKNLPEKEPMDWLGLPKDAETTQREIVETKSTEAFKRILEAI</sequence>
<dbReference type="InterPro" id="IPR004273">
    <property type="entry name" value="Dynein_heavy_D6_P-loop"/>
</dbReference>
<dbReference type="GO" id="GO:0005938">
    <property type="term" value="C:cell cortex"/>
    <property type="evidence" value="ECO:0007669"/>
    <property type="project" value="UniProtKB-ARBA"/>
</dbReference>
<dbReference type="Gene3D" id="3.40.50.300">
    <property type="entry name" value="P-loop containing nucleotide triphosphate hydrolases"/>
    <property type="match status" value="5"/>
</dbReference>
<keyword evidence="9" id="KW-0547">Nucleotide-binding</keyword>
<dbReference type="InterPro" id="IPR042228">
    <property type="entry name" value="Dynein_linker_3"/>
</dbReference>
<dbReference type="FunFam" id="3.40.50.300:FF:002357">
    <property type="entry name" value="Glutathione S-transferase class-mu 26 kDa isozyme"/>
    <property type="match status" value="1"/>
</dbReference>
<dbReference type="Proteomes" id="UP000186136">
    <property type="component" value="Unassembled WGS sequence"/>
</dbReference>
<dbReference type="InterPro" id="IPR041466">
    <property type="entry name" value="Dynein_AAA5_ext"/>
</dbReference>
<dbReference type="Pfam" id="PF17852">
    <property type="entry name" value="Dynein_AAA_lid"/>
    <property type="match status" value="1"/>
</dbReference>
<dbReference type="GO" id="GO:0030473">
    <property type="term" value="P:nuclear migration along microtubule"/>
    <property type="evidence" value="ECO:0007669"/>
    <property type="project" value="UniProtKB-ARBA"/>
</dbReference>
<dbReference type="InterPro" id="IPR003593">
    <property type="entry name" value="AAA+_ATPase"/>
</dbReference>
<evidence type="ECO:0000256" key="15">
    <source>
        <dbReference type="ARBA" id="ARBA00033439"/>
    </source>
</evidence>
<dbReference type="Gene3D" id="1.20.920.30">
    <property type="match status" value="1"/>
</dbReference>